<gene>
    <name evidence="9" type="ORF">CO661_21840</name>
</gene>
<evidence type="ECO:0000256" key="2">
    <source>
        <dbReference type="ARBA" id="ARBA00010270"/>
    </source>
</evidence>
<dbReference type="GO" id="GO:0030246">
    <property type="term" value="F:carbohydrate binding"/>
    <property type="evidence" value="ECO:0007669"/>
    <property type="project" value="UniProtKB-KW"/>
</dbReference>
<evidence type="ECO:0000256" key="6">
    <source>
        <dbReference type="ARBA" id="ARBA00025321"/>
    </source>
</evidence>
<dbReference type="Proteomes" id="UP000220353">
    <property type="component" value="Unassembled WGS sequence"/>
</dbReference>
<sequence>MKYFTPFVSVAFMLVSHLAAVAQVPPPILLPPPLPLGPPPIAAPPPPLPPQPDYSPRYGSRHSDWCTDRYRSYRTYDNTFQPYEGPRRQCYSPFS</sequence>
<name>A0A2A6LTZ3_RHIFR</name>
<keyword evidence="8" id="KW-0732">Signal</keyword>
<keyword evidence="5" id="KW-0430">Lectin</keyword>
<dbReference type="InterPro" id="IPR012413">
    <property type="entry name" value="BA14K"/>
</dbReference>
<keyword evidence="4" id="KW-1003">Cell membrane</keyword>
<reference evidence="9 10" key="1">
    <citation type="submission" date="2017-09" db="EMBL/GenBank/DDBJ databases">
        <title>Comparative genomics of rhizobia isolated from Phaseolus vulgaris in China.</title>
        <authorList>
            <person name="Tong W."/>
        </authorList>
    </citation>
    <scope>NUCLEOTIDE SEQUENCE [LARGE SCALE GENOMIC DNA]</scope>
    <source>
        <strain evidence="9 10">PCH1</strain>
    </source>
</reference>
<comment type="function">
    <text evidence="6">Has immunoglobulin-binding and hemagglutination properties, and can bind to mannose. Essential for virulence. May be involved in LPS biosynthesis or polysaccharide transport.</text>
</comment>
<dbReference type="Pfam" id="PF07886">
    <property type="entry name" value="BA14K"/>
    <property type="match status" value="1"/>
</dbReference>
<dbReference type="EMBL" id="NWTC01000018">
    <property type="protein sequence ID" value="PDT45807.1"/>
    <property type="molecule type" value="Genomic_DNA"/>
</dbReference>
<accession>A0A2A6LTZ3</accession>
<proteinExistence type="inferred from homology"/>
<feature type="compositionally biased region" description="Pro residues" evidence="7">
    <location>
        <begin position="39"/>
        <end position="53"/>
    </location>
</feature>
<feature type="chain" id="PRO_5013332190" description="Lectin-like protein BA14k" evidence="8">
    <location>
        <begin position="23"/>
        <end position="95"/>
    </location>
</feature>
<evidence type="ECO:0000256" key="5">
    <source>
        <dbReference type="ARBA" id="ARBA00022734"/>
    </source>
</evidence>
<evidence type="ECO:0000256" key="8">
    <source>
        <dbReference type="SAM" id="SignalP"/>
    </source>
</evidence>
<comment type="similarity">
    <text evidence="2">Belongs to the BA14k family.</text>
</comment>
<protein>
    <recommendedName>
        <fullName evidence="3">Lectin-like protein BA14k</fullName>
    </recommendedName>
</protein>
<evidence type="ECO:0000256" key="4">
    <source>
        <dbReference type="ARBA" id="ARBA00022475"/>
    </source>
</evidence>
<dbReference type="AlphaFoldDB" id="A0A2A6LTZ3"/>
<feature type="signal peptide" evidence="8">
    <location>
        <begin position="1"/>
        <end position="22"/>
    </location>
</feature>
<organism evidence="9 10">
    <name type="scientific">Rhizobium fredii</name>
    <name type="common">Sinorhizobium fredii</name>
    <dbReference type="NCBI Taxonomy" id="380"/>
    <lineage>
        <taxon>Bacteria</taxon>
        <taxon>Pseudomonadati</taxon>
        <taxon>Pseudomonadota</taxon>
        <taxon>Alphaproteobacteria</taxon>
        <taxon>Hyphomicrobiales</taxon>
        <taxon>Rhizobiaceae</taxon>
        <taxon>Sinorhizobium/Ensifer group</taxon>
        <taxon>Sinorhizobium</taxon>
    </lineage>
</organism>
<comment type="caution">
    <text evidence="9">The sequence shown here is derived from an EMBL/GenBank/DDBJ whole genome shotgun (WGS) entry which is preliminary data.</text>
</comment>
<evidence type="ECO:0000313" key="9">
    <source>
        <dbReference type="EMBL" id="PDT45807.1"/>
    </source>
</evidence>
<comment type="subcellular location">
    <subcellularLocation>
        <location evidence="1">Membrane</location>
        <topology evidence="1">Single-pass membrane protein</topology>
    </subcellularLocation>
</comment>
<keyword evidence="4" id="KW-0472">Membrane</keyword>
<evidence type="ECO:0000256" key="3">
    <source>
        <dbReference type="ARBA" id="ARBA00020552"/>
    </source>
</evidence>
<dbReference type="GO" id="GO:0016020">
    <property type="term" value="C:membrane"/>
    <property type="evidence" value="ECO:0007669"/>
    <property type="project" value="UniProtKB-SubCell"/>
</dbReference>
<evidence type="ECO:0000256" key="1">
    <source>
        <dbReference type="ARBA" id="ARBA00004167"/>
    </source>
</evidence>
<evidence type="ECO:0000256" key="7">
    <source>
        <dbReference type="SAM" id="MobiDB-lite"/>
    </source>
</evidence>
<feature type="region of interest" description="Disordered" evidence="7">
    <location>
        <begin position="39"/>
        <end position="61"/>
    </location>
</feature>
<evidence type="ECO:0000313" key="10">
    <source>
        <dbReference type="Proteomes" id="UP000220353"/>
    </source>
</evidence>